<evidence type="ECO:0000259" key="3">
    <source>
        <dbReference type="Pfam" id="PF22123"/>
    </source>
</evidence>
<sequence length="375" mass="43326">MSLEKISTETIRMTDSNNSNALPKGRYIIVSVDVDTTGRRLIDEIVQLSAYTPNNQFAEYIMPIMNLNPAARQRHQIRVITVGFFRMLKSMQTYRVVKTKTEIAVLKDFLDWLEALRRNDPDANGIILFHHEQRKFVPYMLLEALQKYDLVDRFMESVKSFADAFAISCEKFGNTLKFVSIRQTADIMKMARNMDGEQQQQQASKQGKVQGQQDEGFDGCARIRTKLAYEIIEKIARGDDDSVKDAGMIAAKMHELLCQRASSIQSHFSALDDQNKCMERQNSMRPIFVNYFKVTLYHRVRGVTFRRVLADHGYDLDSLKQIWDAKKKEGLAELVSTISELKEEEQTELVDILDCHFDPEKKAVLPVIKRNRPRR</sequence>
<dbReference type="EMBL" id="WJQU01002000">
    <property type="protein sequence ID" value="KAJ6633458.1"/>
    <property type="molecule type" value="Genomic_DNA"/>
</dbReference>
<keyword evidence="5" id="KW-1185">Reference proteome</keyword>
<comment type="caution">
    <text evidence="4">The sequence shown here is derived from an EMBL/GenBank/DDBJ whole genome shotgun (WGS) entry which is preliminary data.</text>
</comment>
<dbReference type="AlphaFoldDB" id="A0A9Q0MLJ3"/>
<dbReference type="Pfam" id="PF18609">
    <property type="entry name" value="SAM_Exu"/>
    <property type="match status" value="1"/>
</dbReference>
<organism evidence="4 5">
    <name type="scientific">Pseudolycoriella hygida</name>
    <dbReference type="NCBI Taxonomy" id="35572"/>
    <lineage>
        <taxon>Eukaryota</taxon>
        <taxon>Metazoa</taxon>
        <taxon>Ecdysozoa</taxon>
        <taxon>Arthropoda</taxon>
        <taxon>Hexapoda</taxon>
        <taxon>Insecta</taxon>
        <taxon>Pterygota</taxon>
        <taxon>Neoptera</taxon>
        <taxon>Endopterygota</taxon>
        <taxon>Diptera</taxon>
        <taxon>Nematocera</taxon>
        <taxon>Sciaroidea</taxon>
        <taxon>Sciaridae</taxon>
        <taxon>Pseudolycoriella</taxon>
    </lineage>
</organism>
<evidence type="ECO:0000313" key="4">
    <source>
        <dbReference type="EMBL" id="KAJ6633458.1"/>
    </source>
</evidence>
<dbReference type="InterPro" id="IPR037998">
    <property type="entry name" value="Exu"/>
</dbReference>
<dbReference type="Pfam" id="PF22123">
    <property type="entry name" value="Exu_RNase_H_like"/>
    <property type="match status" value="1"/>
</dbReference>
<feature type="compositionally biased region" description="Low complexity" evidence="1">
    <location>
        <begin position="198"/>
        <end position="213"/>
    </location>
</feature>
<evidence type="ECO:0000256" key="1">
    <source>
        <dbReference type="SAM" id="MobiDB-lite"/>
    </source>
</evidence>
<dbReference type="Proteomes" id="UP001151699">
    <property type="component" value="Unassembled WGS sequence"/>
</dbReference>
<accession>A0A9Q0MLJ3</accession>
<dbReference type="PANTHER" id="PTHR12384">
    <property type="entry name" value="MATERNAL PROTEIN EXUPERANTIA"/>
    <property type="match status" value="1"/>
</dbReference>
<dbReference type="GO" id="GO:0003723">
    <property type="term" value="F:RNA binding"/>
    <property type="evidence" value="ECO:0007669"/>
    <property type="project" value="InterPro"/>
</dbReference>
<dbReference type="OrthoDB" id="8251179at2759"/>
<name>A0A9Q0MLJ3_9DIPT</name>
<dbReference type="PANTHER" id="PTHR12384:SF2">
    <property type="entry name" value="MATERNAL PROTEIN EXUPERANTIA"/>
    <property type="match status" value="1"/>
</dbReference>
<dbReference type="InterPro" id="IPR054362">
    <property type="entry name" value="Exu_RNase_H-like"/>
</dbReference>
<dbReference type="GO" id="GO:0045450">
    <property type="term" value="P:bicoid mRNA localization"/>
    <property type="evidence" value="ECO:0007669"/>
    <property type="project" value="InterPro"/>
</dbReference>
<feature type="non-terminal residue" evidence="4">
    <location>
        <position position="375"/>
    </location>
</feature>
<feature type="domain" description="Exuperantia RNAse H-like" evidence="3">
    <location>
        <begin position="27"/>
        <end position="187"/>
    </location>
</feature>
<feature type="domain" description="Exuperantia SAM-like" evidence="2">
    <location>
        <begin position="285"/>
        <end position="356"/>
    </location>
</feature>
<proteinExistence type="predicted"/>
<gene>
    <name evidence="4" type="primary">exu</name>
    <name evidence="4" type="ORF">Bhyg_16934</name>
</gene>
<dbReference type="GO" id="GO:0042803">
    <property type="term" value="F:protein homodimerization activity"/>
    <property type="evidence" value="ECO:0007669"/>
    <property type="project" value="InterPro"/>
</dbReference>
<evidence type="ECO:0000259" key="2">
    <source>
        <dbReference type="Pfam" id="PF18609"/>
    </source>
</evidence>
<dbReference type="InterPro" id="IPR040941">
    <property type="entry name" value="SAM_Exu"/>
</dbReference>
<feature type="region of interest" description="Disordered" evidence="1">
    <location>
        <begin position="194"/>
        <end position="214"/>
    </location>
</feature>
<protein>
    <submittedName>
        <fullName evidence="4">Maternal protein exuperantia</fullName>
    </submittedName>
</protein>
<evidence type="ECO:0000313" key="5">
    <source>
        <dbReference type="Proteomes" id="UP001151699"/>
    </source>
</evidence>
<reference evidence="4" key="1">
    <citation type="submission" date="2022-07" db="EMBL/GenBank/DDBJ databases">
        <authorList>
            <person name="Trinca V."/>
            <person name="Uliana J.V.C."/>
            <person name="Torres T.T."/>
            <person name="Ward R.J."/>
            <person name="Monesi N."/>
        </authorList>
    </citation>
    <scope>NUCLEOTIDE SEQUENCE</scope>
    <source>
        <strain evidence="4">HSMRA1968</strain>
        <tissue evidence="4">Whole embryos</tissue>
    </source>
</reference>